<name>A0ABY5XF95_RHISU</name>
<dbReference type="Proteomes" id="UP001060123">
    <property type="component" value="Chromosome"/>
</dbReference>
<gene>
    <name evidence="1" type="ORF">N2599_13675</name>
</gene>
<dbReference type="EMBL" id="CP104143">
    <property type="protein sequence ID" value="UWU13200.1"/>
    <property type="molecule type" value="Genomic_DNA"/>
</dbReference>
<keyword evidence="2" id="KW-1185">Reference proteome</keyword>
<reference evidence="1" key="1">
    <citation type="submission" date="2022-09" db="EMBL/GenBank/DDBJ databases">
        <title>Australian commercial rhizobial inoculants.</title>
        <authorList>
            <person name="Kohlmeier M.G."/>
            <person name="O'Hara G.W."/>
            <person name="Colombi E."/>
            <person name="Ramsay J.P."/>
            <person name="Terpolilli J."/>
        </authorList>
    </citation>
    <scope>NUCLEOTIDE SEQUENCE</scope>
    <source>
        <strain evidence="1">WSM1592</strain>
    </source>
</reference>
<evidence type="ECO:0000313" key="1">
    <source>
        <dbReference type="EMBL" id="UWU13200.1"/>
    </source>
</evidence>
<organism evidence="1 2">
    <name type="scientific">Rhizobium sullae</name>
    <name type="common">Rhizobium hedysari</name>
    <dbReference type="NCBI Taxonomy" id="50338"/>
    <lineage>
        <taxon>Bacteria</taxon>
        <taxon>Pseudomonadati</taxon>
        <taxon>Pseudomonadota</taxon>
        <taxon>Alphaproteobacteria</taxon>
        <taxon>Hyphomicrobiales</taxon>
        <taxon>Rhizobiaceae</taxon>
        <taxon>Rhizobium/Agrobacterium group</taxon>
        <taxon>Rhizobium</taxon>
    </lineage>
</organism>
<protein>
    <submittedName>
        <fullName evidence="1">DUF4263 domain-containing protein</fullName>
    </submittedName>
</protein>
<sequence>MAPSKRRAPHIQAWSVPCILIIGRLPETHDLKRSFEIYRGSQRDVLIVTFDELLAKLIVLHEFLSAKPDDPEEDLSDQFADLL</sequence>
<accession>A0ABY5XF95</accession>
<proteinExistence type="predicted"/>
<evidence type="ECO:0000313" key="2">
    <source>
        <dbReference type="Proteomes" id="UP001060123"/>
    </source>
</evidence>